<dbReference type="UniPathway" id="UPA00031">
    <property type="reaction ID" value="UER00013"/>
</dbReference>
<dbReference type="Proteomes" id="UP000515860">
    <property type="component" value="Chromosome"/>
</dbReference>
<dbReference type="KEGG" id="whj:H9Q79_00930"/>
<protein>
    <recommendedName>
        <fullName evidence="3 8">Histidinol-phosphatase</fullName>
        <shortName evidence="8">HolPase</shortName>
        <ecNumber evidence="3 8">3.1.3.15</ecNumber>
    </recommendedName>
</protein>
<evidence type="ECO:0000256" key="6">
    <source>
        <dbReference type="ARBA" id="ARBA00023102"/>
    </source>
</evidence>
<gene>
    <name evidence="10" type="ORF">H9Q79_00930</name>
</gene>
<dbReference type="Gene3D" id="3.20.20.140">
    <property type="entry name" value="Metal-dependent hydrolases"/>
    <property type="match status" value="1"/>
</dbReference>
<comment type="similarity">
    <text evidence="2 8">Belongs to the PHP hydrolase family. HisK subfamily.</text>
</comment>
<dbReference type="SUPFAM" id="SSF89550">
    <property type="entry name" value="PHP domain-like"/>
    <property type="match status" value="1"/>
</dbReference>
<dbReference type="EC" id="3.1.3.15" evidence="3 8"/>
<organism evidence="10 11">
    <name type="scientific">Wansuia hejianensis</name>
    <dbReference type="NCBI Taxonomy" id="2763667"/>
    <lineage>
        <taxon>Bacteria</taxon>
        <taxon>Bacillati</taxon>
        <taxon>Bacillota</taxon>
        <taxon>Clostridia</taxon>
        <taxon>Lachnospirales</taxon>
        <taxon>Lachnospiraceae</taxon>
        <taxon>Wansuia</taxon>
    </lineage>
</organism>
<keyword evidence="4 8" id="KW-0028">Amino-acid biosynthesis</keyword>
<dbReference type="GO" id="GO:0000105">
    <property type="term" value="P:L-histidine biosynthetic process"/>
    <property type="evidence" value="ECO:0007669"/>
    <property type="project" value="UniProtKB-UniRule"/>
</dbReference>
<dbReference type="PANTHER" id="PTHR21039:SF0">
    <property type="entry name" value="HISTIDINOL-PHOSPHATASE"/>
    <property type="match status" value="1"/>
</dbReference>
<evidence type="ECO:0000259" key="9">
    <source>
        <dbReference type="SMART" id="SM00481"/>
    </source>
</evidence>
<comment type="pathway">
    <text evidence="1 8">Amino-acid biosynthesis; L-histidine biosynthesis; L-histidine from 5-phospho-alpha-D-ribose 1-diphosphate: step 8/9.</text>
</comment>
<dbReference type="Pfam" id="PF02811">
    <property type="entry name" value="PHP"/>
    <property type="match status" value="1"/>
</dbReference>
<feature type="domain" description="Polymerase/histidinol phosphatase N-terminal" evidence="9">
    <location>
        <begin position="3"/>
        <end position="83"/>
    </location>
</feature>
<evidence type="ECO:0000256" key="2">
    <source>
        <dbReference type="ARBA" id="ARBA00009152"/>
    </source>
</evidence>
<evidence type="ECO:0000256" key="4">
    <source>
        <dbReference type="ARBA" id="ARBA00022605"/>
    </source>
</evidence>
<dbReference type="RefSeq" id="WP_249329011.1">
    <property type="nucleotide sequence ID" value="NZ_CP060635.1"/>
</dbReference>
<keyword evidence="5 8" id="KW-0378">Hydrolase</keyword>
<evidence type="ECO:0000256" key="3">
    <source>
        <dbReference type="ARBA" id="ARBA00013085"/>
    </source>
</evidence>
<evidence type="ECO:0000256" key="7">
    <source>
        <dbReference type="ARBA" id="ARBA00049158"/>
    </source>
</evidence>
<name>A0A7G9GDM0_9FIRM</name>
<dbReference type="AlphaFoldDB" id="A0A7G9GDM0"/>
<evidence type="ECO:0000256" key="8">
    <source>
        <dbReference type="RuleBase" id="RU366003"/>
    </source>
</evidence>
<evidence type="ECO:0000313" key="11">
    <source>
        <dbReference type="Proteomes" id="UP000515860"/>
    </source>
</evidence>
<reference evidence="10 11" key="1">
    <citation type="submission" date="2020-08" db="EMBL/GenBank/DDBJ databases">
        <authorList>
            <person name="Liu C."/>
            <person name="Sun Q."/>
        </authorList>
    </citation>
    <scope>NUCLEOTIDE SEQUENCE [LARGE SCALE GENOMIC DNA]</scope>
    <source>
        <strain evidence="10 11">NSJ-29</strain>
    </source>
</reference>
<comment type="catalytic activity">
    <reaction evidence="7 8">
        <text>L-histidinol phosphate + H2O = L-histidinol + phosphate</text>
        <dbReference type="Rhea" id="RHEA:14465"/>
        <dbReference type="ChEBI" id="CHEBI:15377"/>
        <dbReference type="ChEBI" id="CHEBI:43474"/>
        <dbReference type="ChEBI" id="CHEBI:57699"/>
        <dbReference type="ChEBI" id="CHEBI:57980"/>
        <dbReference type="EC" id="3.1.3.15"/>
    </reaction>
</comment>
<dbReference type="InterPro" id="IPR016195">
    <property type="entry name" value="Pol/histidinol_Pase-like"/>
</dbReference>
<evidence type="ECO:0000256" key="1">
    <source>
        <dbReference type="ARBA" id="ARBA00004970"/>
    </source>
</evidence>
<dbReference type="InterPro" id="IPR003141">
    <property type="entry name" value="Pol/His_phosphatase_N"/>
</dbReference>
<dbReference type="InterPro" id="IPR004013">
    <property type="entry name" value="PHP_dom"/>
</dbReference>
<evidence type="ECO:0000256" key="5">
    <source>
        <dbReference type="ARBA" id="ARBA00022801"/>
    </source>
</evidence>
<keyword evidence="6 8" id="KW-0368">Histidine biosynthesis</keyword>
<dbReference type="GO" id="GO:0004401">
    <property type="term" value="F:histidinol-phosphatase activity"/>
    <property type="evidence" value="ECO:0007669"/>
    <property type="project" value="UniProtKB-UniRule"/>
</dbReference>
<keyword evidence="11" id="KW-1185">Reference proteome</keyword>
<dbReference type="EMBL" id="CP060635">
    <property type="protein sequence ID" value="QNM08902.1"/>
    <property type="molecule type" value="Genomic_DNA"/>
</dbReference>
<proteinExistence type="inferred from homology"/>
<dbReference type="SMART" id="SM00481">
    <property type="entry name" value="POLIIIAc"/>
    <property type="match status" value="1"/>
</dbReference>
<dbReference type="PANTHER" id="PTHR21039">
    <property type="entry name" value="HISTIDINOL PHOSPHATASE-RELATED"/>
    <property type="match status" value="1"/>
</dbReference>
<evidence type="ECO:0000313" key="10">
    <source>
        <dbReference type="EMBL" id="QNM08902.1"/>
    </source>
</evidence>
<dbReference type="NCBIfam" id="TIGR01856">
    <property type="entry name" value="hisJ_fam"/>
    <property type="match status" value="1"/>
</dbReference>
<sequence>MISDCHMHTCFSDDSNTPVEAMAEQAISLGMKRICITDHYDMDFPDGEFTLDTAAYLRKLEEVREKYSDRLDLCVGVELGLQPHLKEEISRYLNEFSFDFVIGSVHLVDGVDPDDRDEIKRTDEEMYREYFRFTLECVRNIRGFQSLGHMDYVVRYGYQKERDYSYYKYADIIDEILRELIQRDIALEMNTGGFKYGLGFPNPHPDILKRYRELGGTMVTAGSDAHRPEQIGYQFQTLKQIVSDAGFDCLTVFNGRKPEFIKI</sequence>
<dbReference type="GO" id="GO:0005737">
    <property type="term" value="C:cytoplasm"/>
    <property type="evidence" value="ECO:0007669"/>
    <property type="project" value="TreeGrafter"/>
</dbReference>
<dbReference type="InterPro" id="IPR010140">
    <property type="entry name" value="Histidinol_P_phosphatase_HisJ"/>
</dbReference>
<accession>A0A7G9GDM0</accession>